<sequence>MREIDCRGLACPQPVIKTKEALEELSDGQILQVLVDNEAAVKNVSRFAETQGHAVEVIEKGQDFVIKITKKGSGHPVSEITCERPEGVFRVIVFPSDRMGEGDEELGRKLAVNFIKTLKEISPLPQSLIFYNRGVFLTTEPSPVLEDLKILEDYGVEILSCWTCLSHYGLEDKLRVGRASNMYEILSHLMRATVVIRP</sequence>
<dbReference type="NCBIfam" id="TIGR03527">
    <property type="entry name" value="selenium_YedF"/>
    <property type="match status" value="1"/>
</dbReference>
<dbReference type="OrthoDB" id="9801500at2"/>
<evidence type="ECO:0000313" key="3">
    <source>
        <dbReference type="EMBL" id="OAQ21725.1"/>
    </source>
</evidence>
<dbReference type="AlphaFoldDB" id="A0A179D6J1"/>
<comment type="caution">
    <text evidence="3">The sequence shown here is derived from an EMBL/GenBank/DDBJ whole genome shotgun (WGS) entry which is preliminary data.</text>
</comment>
<dbReference type="PANTHER" id="PTHR33279">
    <property type="entry name" value="SULFUR CARRIER PROTEIN YEDF-RELATED"/>
    <property type="match status" value="1"/>
</dbReference>
<dbReference type="RefSeq" id="WP_068668452.1">
    <property type="nucleotide sequence ID" value="NZ_LWLG01000001.1"/>
</dbReference>
<gene>
    <name evidence="3" type="ORF">TDIS_0243</name>
</gene>
<reference evidence="3 4" key="1">
    <citation type="submission" date="2016-04" db="EMBL/GenBank/DDBJ databases">
        <title>Genome analysis of Thermosulfurimonas dismutans, the first thermophilic sulfur-disproportionating bacterium of the phylum Thermodesulfobacteria.</title>
        <authorList>
            <person name="Mardanov A.V."/>
            <person name="Beletsky A.V."/>
            <person name="Kadnikov V.V."/>
            <person name="Slobodkin A.I."/>
            <person name="Ravin N.V."/>
        </authorList>
    </citation>
    <scope>NUCLEOTIDE SEQUENCE [LARGE SCALE GENOMIC DNA]</scope>
    <source>
        <strain evidence="3 4">S95</strain>
    </source>
</reference>
<feature type="domain" description="UPF0033" evidence="2">
    <location>
        <begin position="4"/>
        <end position="28"/>
    </location>
</feature>
<organism evidence="3 4">
    <name type="scientific">Thermosulfurimonas dismutans</name>
    <dbReference type="NCBI Taxonomy" id="999894"/>
    <lineage>
        <taxon>Bacteria</taxon>
        <taxon>Pseudomonadati</taxon>
        <taxon>Thermodesulfobacteriota</taxon>
        <taxon>Thermodesulfobacteria</taxon>
        <taxon>Thermodesulfobacteriales</taxon>
        <taxon>Thermodesulfobacteriaceae</taxon>
        <taxon>Thermosulfurimonas</taxon>
    </lineage>
</organism>
<dbReference type="Proteomes" id="UP000078390">
    <property type="component" value="Unassembled WGS sequence"/>
</dbReference>
<dbReference type="EMBL" id="LWLG01000001">
    <property type="protein sequence ID" value="OAQ21725.1"/>
    <property type="molecule type" value="Genomic_DNA"/>
</dbReference>
<evidence type="ECO:0000259" key="2">
    <source>
        <dbReference type="PROSITE" id="PS01148"/>
    </source>
</evidence>
<dbReference type="Gene3D" id="3.30.110.40">
    <property type="entry name" value="TusA-like domain"/>
    <property type="match status" value="1"/>
</dbReference>
<dbReference type="InterPro" id="IPR019870">
    <property type="entry name" value="Se_metab_YedF"/>
</dbReference>
<dbReference type="CDD" id="cd03421">
    <property type="entry name" value="SirA_like_N"/>
    <property type="match status" value="1"/>
</dbReference>
<dbReference type="Pfam" id="PF01206">
    <property type="entry name" value="TusA"/>
    <property type="match status" value="1"/>
</dbReference>
<dbReference type="PROSITE" id="PS01148">
    <property type="entry name" value="UPF0033"/>
    <property type="match status" value="1"/>
</dbReference>
<evidence type="ECO:0000256" key="1">
    <source>
        <dbReference type="ARBA" id="ARBA00008984"/>
    </source>
</evidence>
<comment type="similarity">
    <text evidence="1">Belongs to the sulfur carrier protein TusA family.</text>
</comment>
<dbReference type="InterPro" id="IPR027396">
    <property type="entry name" value="DsrEFH-like"/>
</dbReference>
<protein>
    <submittedName>
        <fullName evidence="3">Selenium metabolism protein YedF</fullName>
    </submittedName>
</protein>
<dbReference type="PANTHER" id="PTHR33279:SF6">
    <property type="entry name" value="SULFUR CARRIER PROTEIN YEDF-RELATED"/>
    <property type="match status" value="1"/>
</dbReference>
<dbReference type="SUPFAM" id="SSF75169">
    <property type="entry name" value="DsrEFH-like"/>
    <property type="match status" value="1"/>
</dbReference>
<dbReference type="InterPro" id="IPR036868">
    <property type="entry name" value="TusA-like_sf"/>
</dbReference>
<keyword evidence="4" id="KW-1185">Reference proteome</keyword>
<accession>A0A179D6J1</accession>
<evidence type="ECO:0000313" key="4">
    <source>
        <dbReference type="Proteomes" id="UP000078390"/>
    </source>
</evidence>
<dbReference type="SUPFAM" id="SSF64307">
    <property type="entry name" value="SirA-like"/>
    <property type="match status" value="1"/>
</dbReference>
<proteinExistence type="inferred from homology"/>
<name>A0A179D6J1_9BACT</name>
<dbReference type="STRING" id="999894.TDIS_0243"/>
<dbReference type="InterPro" id="IPR001455">
    <property type="entry name" value="TusA-like"/>
</dbReference>
<dbReference type="PATRIC" id="fig|999894.6.peg.245"/>